<organism evidence="2 3">
    <name type="scientific">Candidatus Yanofskybacteria bacterium RIFCSPHIGHO2_01_FULL_39_8b</name>
    <dbReference type="NCBI Taxonomy" id="1802659"/>
    <lineage>
        <taxon>Bacteria</taxon>
        <taxon>Candidatus Yanofskyibacteriota</taxon>
    </lineage>
</organism>
<keyword evidence="1" id="KW-0472">Membrane</keyword>
<name>A0A1F8EBI2_9BACT</name>
<keyword evidence="1" id="KW-1133">Transmembrane helix</keyword>
<evidence type="ECO:0000256" key="1">
    <source>
        <dbReference type="SAM" id="Phobius"/>
    </source>
</evidence>
<accession>A0A1F8EBI2</accession>
<dbReference type="Proteomes" id="UP000177594">
    <property type="component" value="Unassembled WGS sequence"/>
</dbReference>
<protein>
    <submittedName>
        <fullName evidence="2">Uncharacterized protein</fullName>
    </submittedName>
</protein>
<reference evidence="2 3" key="1">
    <citation type="journal article" date="2016" name="Nat. Commun.">
        <title>Thousands of microbial genomes shed light on interconnected biogeochemical processes in an aquifer system.</title>
        <authorList>
            <person name="Anantharaman K."/>
            <person name="Brown C.T."/>
            <person name="Hug L.A."/>
            <person name="Sharon I."/>
            <person name="Castelle C.J."/>
            <person name="Probst A.J."/>
            <person name="Thomas B.C."/>
            <person name="Singh A."/>
            <person name="Wilkins M.J."/>
            <person name="Karaoz U."/>
            <person name="Brodie E.L."/>
            <person name="Williams K.H."/>
            <person name="Hubbard S.S."/>
            <person name="Banfield J.F."/>
        </authorList>
    </citation>
    <scope>NUCLEOTIDE SEQUENCE [LARGE SCALE GENOMIC DNA]</scope>
</reference>
<gene>
    <name evidence="2" type="ORF">A2817_02815</name>
</gene>
<comment type="caution">
    <text evidence="2">The sequence shown here is derived from an EMBL/GenBank/DDBJ whole genome shotgun (WGS) entry which is preliminary data.</text>
</comment>
<dbReference type="AlphaFoldDB" id="A0A1F8EBI2"/>
<proteinExistence type="predicted"/>
<keyword evidence="1" id="KW-0812">Transmembrane</keyword>
<feature type="transmembrane region" description="Helical" evidence="1">
    <location>
        <begin position="12"/>
        <end position="31"/>
    </location>
</feature>
<dbReference type="EMBL" id="MGIZ01000044">
    <property type="protein sequence ID" value="OGM97967.1"/>
    <property type="molecule type" value="Genomic_DNA"/>
</dbReference>
<evidence type="ECO:0000313" key="3">
    <source>
        <dbReference type="Proteomes" id="UP000177594"/>
    </source>
</evidence>
<evidence type="ECO:0000313" key="2">
    <source>
        <dbReference type="EMBL" id="OGM97967.1"/>
    </source>
</evidence>
<sequence length="271" mass="30480">MEEVSVSPIKYVVILALLGMIVLALFLLPLAPTKAQNKGSFAAALTGNTICSAGLGCDTNKNQFNVMPNESNQEQGQTPSLFPFGGLFSGSDSKNLAGDPIISIVNIEGQNSVYRIINGLKHSLPTTEIFYSYSFNLNMVQKITVQELNKYPDARLFTVKDAEETEKPTIYYLTDGGMLRPILNDKVFYSYGNRKEDIIAINQKEFNYYPRNQYIFVEMPKLNRDIYQITGGIKRYITPVAVKRLDLKESEIVPVNQTEFDEYPEGEPIIF</sequence>